<evidence type="ECO:0000256" key="10">
    <source>
        <dbReference type="ARBA" id="ARBA00023136"/>
    </source>
</evidence>
<dbReference type="PROSITE" id="PS01156">
    <property type="entry name" value="TONB_DEPENDENT_REC_2"/>
    <property type="match status" value="1"/>
</dbReference>
<protein>
    <submittedName>
        <fullName evidence="17">TonB-dependent receptor</fullName>
    </submittedName>
</protein>
<dbReference type="SUPFAM" id="SSF56935">
    <property type="entry name" value="Porins"/>
    <property type="match status" value="1"/>
</dbReference>
<evidence type="ECO:0000256" key="7">
    <source>
        <dbReference type="ARBA" id="ARBA00023004"/>
    </source>
</evidence>
<feature type="domain" description="TonB-dependent receptor plug" evidence="16">
    <location>
        <begin position="2"/>
        <end position="109"/>
    </location>
</feature>
<keyword evidence="18" id="KW-1185">Reference proteome</keyword>
<evidence type="ECO:0000256" key="14">
    <source>
        <dbReference type="RuleBase" id="RU003357"/>
    </source>
</evidence>
<dbReference type="PROSITE" id="PS52016">
    <property type="entry name" value="TONB_DEPENDENT_REC_3"/>
    <property type="match status" value="1"/>
</dbReference>
<keyword evidence="11 12" id="KW-0998">Cell outer membrane</keyword>
<evidence type="ECO:0000313" key="17">
    <source>
        <dbReference type="EMBL" id="MCJ2185838.1"/>
    </source>
</evidence>
<dbReference type="RefSeq" id="WP_243917874.1">
    <property type="nucleotide sequence ID" value="NZ_JALHLG010000003.1"/>
</dbReference>
<evidence type="ECO:0000259" key="16">
    <source>
        <dbReference type="Pfam" id="PF07715"/>
    </source>
</evidence>
<accession>A0ABT0BLW1</accession>
<evidence type="ECO:0000256" key="13">
    <source>
        <dbReference type="PROSITE-ProRule" id="PRU10144"/>
    </source>
</evidence>
<dbReference type="EMBL" id="JALHLG010000003">
    <property type="protein sequence ID" value="MCJ2185838.1"/>
    <property type="molecule type" value="Genomic_DNA"/>
</dbReference>
<dbReference type="InterPro" id="IPR000531">
    <property type="entry name" value="Beta-barrel_TonB"/>
</dbReference>
<comment type="caution">
    <text evidence="17">The sequence shown here is derived from an EMBL/GenBank/DDBJ whole genome shotgun (WGS) entry which is preliminary data.</text>
</comment>
<dbReference type="CDD" id="cd01347">
    <property type="entry name" value="ligand_gated_channel"/>
    <property type="match status" value="1"/>
</dbReference>
<evidence type="ECO:0000256" key="8">
    <source>
        <dbReference type="ARBA" id="ARBA00023065"/>
    </source>
</evidence>
<gene>
    <name evidence="17" type="ORF">MTR66_03300</name>
</gene>
<feature type="short sequence motif" description="TonB C-terminal box" evidence="13">
    <location>
        <begin position="674"/>
        <end position="691"/>
    </location>
</feature>
<evidence type="ECO:0000256" key="12">
    <source>
        <dbReference type="PROSITE-ProRule" id="PRU01360"/>
    </source>
</evidence>
<evidence type="ECO:0000256" key="2">
    <source>
        <dbReference type="ARBA" id="ARBA00022448"/>
    </source>
</evidence>
<name>A0ABT0BLW1_9SPHN</name>
<comment type="similarity">
    <text evidence="12 14">Belongs to the TonB-dependent receptor family.</text>
</comment>
<organism evidence="17 18">
    <name type="scientific">Novosphingobium beihaiensis</name>
    <dbReference type="NCBI Taxonomy" id="2930389"/>
    <lineage>
        <taxon>Bacteria</taxon>
        <taxon>Pseudomonadati</taxon>
        <taxon>Pseudomonadota</taxon>
        <taxon>Alphaproteobacteria</taxon>
        <taxon>Sphingomonadales</taxon>
        <taxon>Sphingomonadaceae</taxon>
        <taxon>Novosphingobium</taxon>
    </lineage>
</organism>
<keyword evidence="3 12" id="KW-1134">Transmembrane beta strand</keyword>
<dbReference type="InterPro" id="IPR012910">
    <property type="entry name" value="Plug_dom"/>
</dbReference>
<feature type="domain" description="TonB-dependent receptor-like beta-barrel" evidence="15">
    <location>
        <begin position="190"/>
        <end position="657"/>
    </location>
</feature>
<keyword evidence="7" id="KW-0408">Iron</keyword>
<reference evidence="17 18" key="1">
    <citation type="submission" date="2022-04" db="EMBL/GenBank/DDBJ databases">
        <title>Identification of a novel bacterium isolated from mangrove sediments.</title>
        <authorList>
            <person name="Pan X."/>
        </authorList>
    </citation>
    <scope>NUCLEOTIDE SEQUENCE [LARGE SCALE GENOMIC DNA]</scope>
    <source>
        <strain evidence="17 18">B2638</strain>
    </source>
</reference>
<evidence type="ECO:0000259" key="15">
    <source>
        <dbReference type="Pfam" id="PF00593"/>
    </source>
</evidence>
<evidence type="ECO:0000256" key="3">
    <source>
        <dbReference type="ARBA" id="ARBA00022452"/>
    </source>
</evidence>
<evidence type="ECO:0000313" key="18">
    <source>
        <dbReference type="Proteomes" id="UP001202281"/>
    </source>
</evidence>
<dbReference type="Proteomes" id="UP001202281">
    <property type="component" value="Unassembled WGS sequence"/>
</dbReference>
<dbReference type="PANTHER" id="PTHR32552:SF81">
    <property type="entry name" value="TONB-DEPENDENT OUTER MEMBRANE RECEPTOR"/>
    <property type="match status" value="1"/>
</dbReference>
<evidence type="ECO:0000256" key="6">
    <source>
        <dbReference type="ARBA" id="ARBA00022729"/>
    </source>
</evidence>
<dbReference type="InterPro" id="IPR039426">
    <property type="entry name" value="TonB-dep_rcpt-like"/>
</dbReference>
<keyword evidence="4" id="KW-0410">Iron transport</keyword>
<dbReference type="Gene3D" id="2.40.170.20">
    <property type="entry name" value="TonB-dependent receptor, beta-barrel domain"/>
    <property type="match status" value="1"/>
</dbReference>
<keyword evidence="5 12" id="KW-0812">Transmembrane</keyword>
<dbReference type="InterPro" id="IPR036942">
    <property type="entry name" value="Beta-barrel_TonB_sf"/>
</dbReference>
<keyword evidence="8" id="KW-0406">Ion transport</keyword>
<keyword evidence="9 14" id="KW-0798">TonB box</keyword>
<keyword evidence="10 12" id="KW-0472">Membrane</keyword>
<evidence type="ECO:0000256" key="1">
    <source>
        <dbReference type="ARBA" id="ARBA00004571"/>
    </source>
</evidence>
<dbReference type="Pfam" id="PF07715">
    <property type="entry name" value="Plug"/>
    <property type="match status" value="1"/>
</dbReference>
<dbReference type="Pfam" id="PF00593">
    <property type="entry name" value="TonB_dep_Rec_b-barrel"/>
    <property type="match status" value="1"/>
</dbReference>
<evidence type="ECO:0000256" key="4">
    <source>
        <dbReference type="ARBA" id="ARBA00022496"/>
    </source>
</evidence>
<dbReference type="PANTHER" id="PTHR32552">
    <property type="entry name" value="FERRICHROME IRON RECEPTOR-RELATED"/>
    <property type="match status" value="1"/>
</dbReference>
<evidence type="ECO:0000256" key="5">
    <source>
        <dbReference type="ARBA" id="ARBA00022692"/>
    </source>
</evidence>
<evidence type="ECO:0000256" key="11">
    <source>
        <dbReference type="ARBA" id="ARBA00023237"/>
    </source>
</evidence>
<proteinExistence type="inferred from homology"/>
<sequence length="691" mass="74463">MLQDVPIAVSAISAKQAAAIGIDNSESLVTATPSLDFSRSGGFAAIPFLRGVGTSFAGAGVESPVAIYVDDVYISSPNANLLSLNNIDSVQVLKGPQGTLFGRNATGGVIQIQTRKPSFETEGNISAGYGNYDSAEGSAYFSTALGEDVAFNVAASGRKQFDGFGHSLTTGAETQKGWDWNVRGKLLFNLGERTTALLSADYSEQRSDIGENVTVVPGSIGAGGTPFAGAFNTYIDGQDFTKIRQGGVSLKIEHETAFADIVSISAYRFSKMKTRIDQDAGAAPLLTLDLTSPIKTFSQELRLVSNTGGAFKWVVGAFYFHSDSQYAPGALIGTIVDPRLMIDPTFDPALADPASRLAFRDTQKLDSYSGFAEGTYEILPATNLTLGIRYTSDNFHMKNEGTYVGNSLIPAFVVPGTQYKVKDSFDKLTYRAILDHKFTPDVLGYVSYSRGFKSGGYNLPEPGTIDTVAAVRPEVLDAYEAGLKTQMLNGDLTFNIAAFYYDYKDLAVSVSSTTSIIQINAAAAEIKGIDLDFVAKPYRGLRISGGLGVLDTKYKTFPDGPVYTPLPVFPFGNSVAPGDLAGNRTQRSPKLTFSIAPSYTFRLGEGDVTLAANYYHNSGYFADPENRLRQPSYDLFNGSIGYQFDTGLGARLWVKNLTNERYYTFLQADQFKDAAAFAAPRTYGITLSQEF</sequence>
<comment type="subcellular location">
    <subcellularLocation>
        <location evidence="1 12">Cell outer membrane</location>
        <topology evidence="1 12">Multi-pass membrane protein</topology>
    </subcellularLocation>
</comment>
<dbReference type="InterPro" id="IPR010917">
    <property type="entry name" value="TonB_rcpt_CS"/>
</dbReference>
<keyword evidence="2 12" id="KW-0813">Transport</keyword>
<keyword evidence="6" id="KW-0732">Signal</keyword>
<evidence type="ECO:0000256" key="9">
    <source>
        <dbReference type="ARBA" id="ARBA00023077"/>
    </source>
</evidence>
<keyword evidence="17" id="KW-0675">Receptor</keyword>